<evidence type="ECO:0000259" key="9">
    <source>
        <dbReference type="PROSITE" id="PS50994"/>
    </source>
</evidence>
<dbReference type="Gene3D" id="3.10.10.10">
    <property type="entry name" value="HIV Type 1 Reverse Transcriptase, subunit A, domain 1"/>
    <property type="match status" value="1"/>
</dbReference>
<organism evidence="10 11">
    <name type="scientific">Bombyx mori</name>
    <name type="common">Silk moth</name>
    <dbReference type="NCBI Taxonomy" id="7091"/>
    <lineage>
        <taxon>Eukaryota</taxon>
        <taxon>Metazoa</taxon>
        <taxon>Ecdysozoa</taxon>
        <taxon>Arthropoda</taxon>
        <taxon>Hexapoda</taxon>
        <taxon>Insecta</taxon>
        <taxon>Pterygota</taxon>
        <taxon>Neoptera</taxon>
        <taxon>Endopterygota</taxon>
        <taxon>Lepidoptera</taxon>
        <taxon>Glossata</taxon>
        <taxon>Ditrysia</taxon>
        <taxon>Bombycoidea</taxon>
        <taxon>Bombycidae</taxon>
        <taxon>Bombycinae</taxon>
        <taxon>Bombyx</taxon>
    </lineage>
</organism>
<dbReference type="InterPro" id="IPR001878">
    <property type="entry name" value="Znf_CCHC"/>
</dbReference>
<dbReference type="InterPro" id="IPR041577">
    <property type="entry name" value="RT_RNaseH_2"/>
</dbReference>
<dbReference type="Gene3D" id="3.30.420.10">
    <property type="entry name" value="Ribonuclease H-like superfamily/Ribonuclease H"/>
    <property type="match status" value="1"/>
</dbReference>
<evidence type="ECO:0000259" key="8">
    <source>
        <dbReference type="PROSITE" id="PS50878"/>
    </source>
</evidence>
<keyword evidence="5" id="KW-0479">Metal-binding</keyword>
<dbReference type="GO" id="GO:0015074">
    <property type="term" value="P:DNA integration"/>
    <property type="evidence" value="ECO:0007669"/>
    <property type="project" value="InterPro"/>
</dbReference>
<keyword evidence="3" id="KW-0378">Hydrolase</keyword>
<keyword evidence="11" id="KW-1185">Reference proteome</keyword>
<dbReference type="GO" id="GO:0003964">
    <property type="term" value="F:RNA-directed DNA polymerase activity"/>
    <property type="evidence" value="ECO:0007669"/>
    <property type="project" value="UniProtKB-EC"/>
</dbReference>
<dbReference type="CDD" id="cd01647">
    <property type="entry name" value="RT_LTR"/>
    <property type="match status" value="1"/>
</dbReference>
<dbReference type="Pfam" id="PF00665">
    <property type="entry name" value="rve"/>
    <property type="match status" value="1"/>
</dbReference>
<keyword evidence="5" id="KW-0863">Zinc-finger</keyword>
<protein>
    <recommendedName>
        <fullName evidence="1">RNA-directed DNA polymerase</fullName>
        <ecNumber evidence="1">2.7.7.49</ecNumber>
    </recommendedName>
</protein>
<dbReference type="EnsemblMetazoa" id="XM_038020346.1">
    <property type="protein sequence ID" value="XP_037876274.1"/>
    <property type="gene ID" value="LOC105841571"/>
</dbReference>
<dbReference type="SUPFAM" id="SSF57756">
    <property type="entry name" value="Retrovirus zinc finger-like domains"/>
    <property type="match status" value="1"/>
</dbReference>
<evidence type="ECO:0000256" key="5">
    <source>
        <dbReference type="PROSITE-ProRule" id="PRU00047"/>
    </source>
</evidence>
<dbReference type="GO" id="GO:0003677">
    <property type="term" value="F:DNA binding"/>
    <property type="evidence" value="ECO:0007669"/>
    <property type="project" value="UniProtKB-KW"/>
</dbReference>
<evidence type="ECO:0000256" key="4">
    <source>
        <dbReference type="ARBA" id="ARBA00023125"/>
    </source>
</evidence>
<dbReference type="SUPFAM" id="SSF53098">
    <property type="entry name" value="Ribonuclease H-like"/>
    <property type="match status" value="1"/>
</dbReference>
<dbReference type="Gene3D" id="3.30.70.270">
    <property type="match status" value="2"/>
</dbReference>
<keyword evidence="3" id="KW-0064">Aspartyl protease</keyword>
<dbReference type="GO" id="GO:0042575">
    <property type="term" value="C:DNA polymerase complex"/>
    <property type="evidence" value="ECO:0007669"/>
    <property type="project" value="UniProtKB-ARBA"/>
</dbReference>
<dbReference type="PROSITE" id="PS50158">
    <property type="entry name" value="ZF_CCHC"/>
    <property type="match status" value="1"/>
</dbReference>
<keyword evidence="5" id="KW-0862">Zinc</keyword>
<feature type="domain" description="Reverse transcriptase" evidence="8">
    <location>
        <begin position="430"/>
        <end position="606"/>
    </location>
</feature>
<dbReference type="PROSITE" id="PS50878">
    <property type="entry name" value="RT_POL"/>
    <property type="match status" value="1"/>
</dbReference>
<dbReference type="FunFam" id="3.30.420.10:FF:000063">
    <property type="entry name" value="Retrovirus-related Pol polyprotein from transposon 297-like Protein"/>
    <property type="match status" value="1"/>
</dbReference>
<dbReference type="Pfam" id="PF17919">
    <property type="entry name" value="RT_RNaseH_2"/>
    <property type="match status" value="1"/>
</dbReference>
<dbReference type="GO" id="GO:0006508">
    <property type="term" value="P:proteolysis"/>
    <property type="evidence" value="ECO:0007669"/>
    <property type="project" value="UniProtKB-KW"/>
</dbReference>
<keyword evidence="2" id="KW-0645">Protease</keyword>
<sequence length="1298" mass="148740">MATNNNEAVSGIKPPGYLHIESDNKSANWKKWRQQFEWYATAIQLGKKPADIQAATFMSIIGPDAIDIYNSFNLNTIDEQKLSIIIGKFEEYFAPKNNISFERYVFFKIEQHEDESFNEFITRIKTQANKCEFGTLLEEMLKDKIVFGIKSTQIREKLLTEEKLDLTKATAICKSSEQASKQLNEFENNNKSEKILTIKSKNFRNEKFDCKRCGSSHKARECQAYNKLCTKCNKAGHFAKMCRSQIQLKQKNKINTLEENSTSENSDESFIGQLSVGNSKDWTESVETANTKFTAKLDTGAECNVLPNFIVQKTHACIQPSRTKNLISYSNNRISVLGEVKLQCKIKKKTAKILFKVVAERVTPVLGLNTCEKLGLIARVETLKESSSNDDFEYDIDLIENPKFEIKPTRKVPHAIRNEVKQELDRMVKLDVITPETEPTPAVSPMVVVRQKGKLRICIDPSDVNKNILRRHFPLATIEEIAADIKGSEYFSLLDCTKGFWQIKLSKRTQKILTFSTPWGRYSFKRLPFGLSSAPEIFQEILTNLLSKFKNVKVSIDDIFIHAKKKEELQKTVKEVIETLKISGFKLNQSKCIFEAKRIKFLGHIVSAKGLEADPEKVKAIEFMKTPQNKKELQRILGMITYLNKYIPNMSELTNPLRDLLHKDTSFNWEFYHDEALNKIKKVLQNPPVLKLYDVNKPVTLSVDASSKNLGAALLQEGQPVAYGARTLTKSEQNYPQIEKEALAILFGCKKFHEYVYGKELLVESDHKPLETIFRKNIQSAPARFQRIMLNLTPYSPKITFKKGTEIPLADFLSRDCDTSKLNDYQEEDLKISIILPTTFDYTEELIKATKEDPHLQLLLKTIMKGFPEKADQLPTELHHYFNFKEELTYFKGLIFKGHKIVVPKTQIPQMLKYIHQGHLGIQSCLKRAHQLLYWRGQYEDIVKLVKSCSACEKTQKDNTNYTVAVKRIPSLPWQIVASDLFELKGKQYIVICDSYSGYLDFQSLKSSSSTEVINHLKQWFSTHGIPEVLESDNGPQYMSREFKDFQKEWRFKHSTSSPHHPQGNGLAERAVQTAKNLLRKCSIDKSDIQLALLNWRNTPRTNNLGSPNQRLYSRITRSLIPTSENNLKPKILQGVTSELKYLRNKQANHSNKQRKEPTNYELDDRIRHKVGHRQWEGARVIEKPNNHPRSIIIKTDKGQIFRRNIGHIHNTLSDLSIGSKEAVPETVYPDDYPHAQSDKQPELPAAATTSQEQTTISPRINCKSSASEAPVITSSDQPTTRCSRFGRTIKPVDRLDL</sequence>
<evidence type="ECO:0000256" key="2">
    <source>
        <dbReference type="ARBA" id="ARBA00022670"/>
    </source>
</evidence>
<dbReference type="InterPro" id="IPR000477">
    <property type="entry name" value="RT_dom"/>
</dbReference>
<evidence type="ECO:0000313" key="11">
    <source>
        <dbReference type="Proteomes" id="UP000005204"/>
    </source>
</evidence>
<dbReference type="InterPro" id="IPR012337">
    <property type="entry name" value="RNaseH-like_sf"/>
</dbReference>
<dbReference type="Gene3D" id="4.10.60.10">
    <property type="entry name" value="Zinc finger, CCHC-type"/>
    <property type="match status" value="1"/>
</dbReference>
<dbReference type="InterPro" id="IPR041588">
    <property type="entry name" value="Integrase_H2C2"/>
</dbReference>
<dbReference type="GO" id="GO:0008270">
    <property type="term" value="F:zinc ion binding"/>
    <property type="evidence" value="ECO:0007669"/>
    <property type="project" value="UniProtKB-KW"/>
</dbReference>
<dbReference type="Gene3D" id="1.10.340.70">
    <property type="match status" value="1"/>
</dbReference>
<evidence type="ECO:0000313" key="10">
    <source>
        <dbReference type="EnsemblMetazoa" id="XP_037876274.1"/>
    </source>
</evidence>
<dbReference type="InterPro" id="IPR050951">
    <property type="entry name" value="Retrovirus_Pol_polyprotein"/>
</dbReference>
<feature type="compositionally biased region" description="Polar residues" evidence="6">
    <location>
        <begin position="1248"/>
        <end position="1283"/>
    </location>
</feature>
<evidence type="ECO:0000256" key="6">
    <source>
        <dbReference type="SAM" id="MobiDB-lite"/>
    </source>
</evidence>
<dbReference type="InterPro" id="IPR001584">
    <property type="entry name" value="Integrase_cat-core"/>
</dbReference>
<dbReference type="GO" id="GO:0004190">
    <property type="term" value="F:aspartic-type endopeptidase activity"/>
    <property type="evidence" value="ECO:0007669"/>
    <property type="project" value="UniProtKB-KW"/>
</dbReference>
<feature type="region of interest" description="Disordered" evidence="6">
    <location>
        <begin position="1228"/>
        <end position="1284"/>
    </location>
</feature>
<dbReference type="Proteomes" id="UP000005204">
    <property type="component" value="Unassembled WGS sequence"/>
</dbReference>
<feature type="domain" description="CCHC-type" evidence="7">
    <location>
        <begin position="229"/>
        <end position="244"/>
    </location>
</feature>
<dbReference type="EC" id="2.7.7.49" evidence="1"/>
<evidence type="ECO:0000256" key="1">
    <source>
        <dbReference type="ARBA" id="ARBA00012493"/>
    </source>
</evidence>
<reference evidence="11" key="1">
    <citation type="journal article" date="2008" name="Insect Biochem. Mol. Biol.">
        <title>The genome of a lepidopteran model insect, the silkworm Bombyx mori.</title>
        <authorList>
            <consortium name="International Silkworm Genome Consortium"/>
        </authorList>
    </citation>
    <scope>NUCLEOTIDE SEQUENCE [LARGE SCALE GENOMIC DNA]</scope>
    <source>
        <strain evidence="11">p50T</strain>
    </source>
</reference>
<evidence type="ECO:0000256" key="3">
    <source>
        <dbReference type="ARBA" id="ARBA00022750"/>
    </source>
</evidence>
<dbReference type="InterPro" id="IPR021109">
    <property type="entry name" value="Peptidase_aspartic_dom_sf"/>
</dbReference>
<dbReference type="SUPFAM" id="SSF50630">
    <property type="entry name" value="Acid proteases"/>
    <property type="match status" value="1"/>
</dbReference>
<dbReference type="SUPFAM" id="SSF56672">
    <property type="entry name" value="DNA/RNA polymerases"/>
    <property type="match status" value="1"/>
</dbReference>
<dbReference type="FunFam" id="3.30.70.270:FF:000026">
    <property type="entry name" value="Transposon Ty3-G Gag-Pol polyprotein"/>
    <property type="match status" value="1"/>
</dbReference>
<dbReference type="SMR" id="A0A8R2M8W2"/>
<dbReference type="PANTHER" id="PTHR37984">
    <property type="entry name" value="PROTEIN CBG26694"/>
    <property type="match status" value="1"/>
</dbReference>
<name>A0A8R2M8W2_BOMMO</name>
<dbReference type="InterPro" id="IPR036397">
    <property type="entry name" value="RNaseH_sf"/>
</dbReference>
<proteinExistence type="predicted"/>
<feature type="domain" description="Integrase catalytic" evidence="9">
    <location>
        <begin position="969"/>
        <end position="1081"/>
    </location>
</feature>
<evidence type="ECO:0000259" key="7">
    <source>
        <dbReference type="PROSITE" id="PS50158"/>
    </source>
</evidence>
<dbReference type="InterPro" id="IPR043128">
    <property type="entry name" value="Rev_trsase/Diguanyl_cyclase"/>
</dbReference>
<dbReference type="Pfam" id="PF00078">
    <property type="entry name" value="RVT_1"/>
    <property type="match status" value="1"/>
</dbReference>
<dbReference type="InterPro" id="IPR043502">
    <property type="entry name" value="DNA/RNA_pol_sf"/>
</dbReference>
<dbReference type="CDD" id="cd09274">
    <property type="entry name" value="RNase_HI_RT_Ty3"/>
    <property type="match status" value="1"/>
</dbReference>
<keyword evidence="4" id="KW-0238">DNA-binding</keyword>
<dbReference type="FunFam" id="1.10.340.70:FF:000004">
    <property type="entry name" value="Retrovirus-related Pol polyprotein from transposon 297-like Protein"/>
    <property type="match status" value="1"/>
</dbReference>
<dbReference type="PANTHER" id="PTHR37984:SF8">
    <property type="entry name" value="CCHC-TYPE DOMAIN-CONTAINING PROTEIN"/>
    <property type="match status" value="1"/>
</dbReference>
<reference evidence="10" key="2">
    <citation type="submission" date="2022-06" db="UniProtKB">
        <authorList>
            <consortium name="EnsemblMetazoa"/>
        </authorList>
    </citation>
    <scope>IDENTIFICATION</scope>
    <source>
        <strain evidence="10">p50T (Dazao)</strain>
    </source>
</reference>
<dbReference type="InterPro" id="IPR036875">
    <property type="entry name" value="Znf_CCHC_sf"/>
</dbReference>
<feature type="compositionally biased region" description="Basic and acidic residues" evidence="6">
    <location>
        <begin position="1232"/>
        <end position="1242"/>
    </location>
</feature>
<accession>A0A8R2M8W2</accession>
<dbReference type="SMART" id="SM00343">
    <property type="entry name" value="ZnF_C2HC"/>
    <property type="match status" value="2"/>
</dbReference>
<dbReference type="PROSITE" id="PS50994">
    <property type="entry name" value="INTEGRASE"/>
    <property type="match status" value="1"/>
</dbReference>
<dbReference type="CDD" id="cd05481">
    <property type="entry name" value="retropepsin_like_LTR_1"/>
    <property type="match status" value="1"/>
</dbReference>
<dbReference type="Pfam" id="PF17921">
    <property type="entry name" value="Integrase_H2C2"/>
    <property type="match status" value="1"/>
</dbReference>